<dbReference type="Proteomes" id="UP000078358">
    <property type="component" value="Unassembled WGS sequence"/>
</dbReference>
<dbReference type="Gene3D" id="6.10.250.2040">
    <property type="match status" value="1"/>
</dbReference>
<dbReference type="RefSeq" id="WP_064318894.1">
    <property type="nucleotide sequence ID" value="NZ_JACI01000002.1"/>
</dbReference>
<dbReference type="Pfam" id="PF05662">
    <property type="entry name" value="YadA_stalk"/>
    <property type="match status" value="1"/>
</dbReference>
<dbReference type="EMBL" id="JACI01000002">
    <property type="protein sequence ID" value="OAQ14957.1"/>
    <property type="molecule type" value="Genomic_DNA"/>
</dbReference>
<dbReference type="AlphaFoldDB" id="A0A179CZI5"/>
<dbReference type="GO" id="GO:0019867">
    <property type="term" value="C:outer membrane"/>
    <property type="evidence" value="ECO:0007669"/>
    <property type="project" value="InterPro"/>
</dbReference>
<accession>A0A179CZI5</accession>
<reference evidence="2 3" key="1">
    <citation type="submission" date="2014-01" db="EMBL/GenBank/DDBJ databases">
        <authorList>
            <person name="Zuccon D."/>
        </authorList>
    </citation>
    <scope>NUCLEOTIDE SEQUENCE [LARGE SCALE GENOMIC DNA]</scope>
    <source>
        <strain evidence="2 3">Y31</strain>
    </source>
</reference>
<proteinExistence type="predicted"/>
<protein>
    <recommendedName>
        <fullName evidence="1">Trimeric autotransporter adhesin YadA-like stalk domain-containing protein</fullName>
    </recommendedName>
</protein>
<name>A0A179CZI5_BIBTR</name>
<organism evidence="2 3">
    <name type="scientific">Bibersteinia trehalosi Y31</name>
    <dbReference type="NCBI Taxonomy" id="1261658"/>
    <lineage>
        <taxon>Bacteria</taxon>
        <taxon>Pseudomonadati</taxon>
        <taxon>Pseudomonadota</taxon>
        <taxon>Gammaproteobacteria</taxon>
        <taxon>Pasteurellales</taxon>
        <taxon>Pasteurellaceae</taxon>
        <taxon>Bibersteinia</taxon>
    </lineage>
</organism>
<dbReference type="PATRIC" id="fig|1261658.3.peg.1917"/>
<evidence type="ECO:0000313" key="3">
    <source>
        <dbReference type="Proteomes" id="UP000078358"/>
    </source>
</evidence>
<dbReference type="InterPro" id="IPR008635">
    <property type="entry name" value="Coiled_stalk_dom"/>
</dbReference>
<evidence type="ECO:0000313" key="2">
    <source>
        <dbReference type="EMBL" id="OAQ14957.1"/>
    </source>
</evidence>
<gene>
    <name evidence="2" type="ORF">F480_09595</name>
</gene>
<feature type="domain" description="Trimeric autotransporter adhesin YadA-like stalk" evidence="1">
    <location>
        <begin position="60"/>
        <end position="99"/>
    </location>
</feature>
<comment type="caution">
    <text evidence="2">The sequence shown here is derived from an EMBL/GenBank/DDBJ whole genome shotgun (WGS) entry which is preliminary data.</text>
</comment>
<evidence type="ECO:0000259" key="1">
    <source>
        <dbReference type="Pfam" id="PF05662"/>
    </source>
</evidence>
<sequence>MNFVDGNNTVAVVTANETTGGADVTYHVEGDLTNITSISNNNGTTITLGDNTVNVNNATITNVGPAVNGTDAVNLDQLNASKTAVEAGNHTTITTSTNVDGSTNYIVNANHTAVEAGTNVPVNQHNRR</sequence>